<dbReference type="AlphaFoldDB" id="A0A4Y5YZX3"/>
<evidence type="ECO:0000256" key="1">
    <source>
        <dbReference type="SAM" id="SignalP"/>
    </source>
</evidence>
<dbReference type="PANTHER" id="PTHR31270:SF1">
    <property type="entry name" value="GLUTAMINYL-PEPTIDE CYCLOTRANSFERASE"/>
    <property type="match status" value="1"/>
</dbReference>
<sequence length="256" mass="28494">MLKPSGLLLLALAALVPLHACAKDAAPVRAVSVVHRYPHDPKAFTEGLFYDDGYLYEATGEYDGAGVRKVRLETGEIVQQRPVPQGYFGEGIIFAGPYLLQLTWQQGTGFLYDRNTFELKGTLRYPGEGWALTRDATHLYMSDGTPVIRVLDPETFKPTGSITVTDGGVPVQQVNELEWVKGVIYANVWQTNRIARIDPKTGHVIDWLDLSALAAKQPVGNDIDAVLNGIAYDEKHDRLFVTGKRWPNLYEIRIKP</sequence>
<gene>
    <name evidence="2" type="ORF">FIV34_03635</name>
</gene>
<evidence type="ECO:0000313" key="3">
    <source>
        <dbReference type="Proteomes" id="UP000316093"/>
    </source>
</evidence>
<keyword evidence="3" id="KW-1185">Reference proteome</keyword>
<dbReference type="OrthoDB" id="9783700at2"/>
<dbReference type="InterPro" id="IPR007788">
    <property type="entry name" value="QCT"/>
</dbReference>
<proteinExistence type="predicted"/>
<reference evidence="2 3" key="1">
    <citation type="submission" date="2019-06" db="EMBL/GenBank/DDBJ databases">
        <title>A complete genome sequence for Luteibacter pinisoli MAH-14.</title>
        <authorList>
            <person name="Baltrus D.A."/>
        </authorList>
    </citation>
    <scope>NUCLEOTIDE SEQUENCE [LARGE SCALE GENOMIC DNA]</scope>
    <source>
        <strain evidence="2 3">MAH-14</strain>
    </source>
</reference>
<keyword evidence="1" id="KW-0732">Signal</keyword>
<organism evidence="2 3">
    <name type="scientific">Luteibacter pinisoli</name>
    <dbReference type="NCBI Taxonomy" id="2589080"/>
    <lineage>
        <taxon>Bacteria</taxon>
        <taxon>Pseudomonadati</taxon>
        <taxon>Pseudomonadota</taxon>
        <taxon>Gammaproteobacteria</taxon>
        <taxon>Lysobacterales</taxon>
        <taxon>Rhodanobacteraceae</taxon>
        <taxon>Luteibacter</taxon>
    </lineage>
</organism>
<dbReference type="KEGG" id="lpy:FIV34_03635"/>
<dbReference type="EMBL" id="CP041046">
    <property type="protein sequence ID" value="QDE38354.1"/>
    <property type="molecule type" value="Genomic_DNA"/>
</dbReference>
<dbReference type="PANTHER" id="PTHR31270">
    <property type="entry name" value="GLUTAMINYL-PEPTIDE CYCLOTRANSFERASE"/>
    <property type="match status" value="1"/>
</dbReference>
<dbReference type="SUPFAM" id="SSF50969">
    <property type="entry name" value="YVTN repeat-like/Quinoprotein amine dehydrogenase"/>
    <property type="match status" value="1"/>
</dbReference>
<dbReference type="Pfam" id="PF05096">
    <property type="entry name" value="Glu_cyclase_2"/>
    <property type="match status" value="1"/>
</dbReference>
<accession>A0A4Y5YZX3</accession>
<protein>
    <submittedName>
        <fullName evidence="2">Glutaminyl-peptide cyclotransferase</fullName>
    </submittedName>
</protein>
<dbReference type="RefSeq" id="WP_139979768.1">
    <property type="nucleotide sequence ID" value="NZ_CP041046.1"/>
</dbReference>
<name>A0A4Y5YZX3_9GAMM</name>
<keyword evidence="2" id="KW-0808">Transferase</keyword>
<dbReference type="GO" id="GO:0016603">
    <property type="term" value="F:glutaminyl-peptide cyclotransferase activity"/>
    <property type="evidence" value="ECO:0007669"/>
    <property type="project" value="InterPro"/>
</dbReference>
<feature type="chain" id="PRO_5021424315" evidence="1">
    <location>
        <begin position="23"/>
        <end position="256"/>
    </location>
</feature>
<dbReference type="Proteomes" id="UP000316093">
    <property type="component" value="Chromosome"/>
</dbReference>
<dbReference type="InterPro" id="IPR015943">
    <property type="entry name" value="WD40/YVTN_repeat-like_dom_sf"/>
</dbReference>
<dbReference type="InterPro" id="IPR011044">
    <property type="entry name" value="Quino_amine_DH_bsu"/>
</dbReference>
<evidence type="ECO:0000313" key="2">
    <source>
        <dbReference type="EMBL" id="QDE38354.1"/>
    </source>
</evidence>
<feature type="signal peptide" evidence="1">
    <location>
        <begin position="1"/>
        <end position="22"/>
    </location>
</feature>
<dbReference type="Gene3D" id="2.130.10.10">
    <property type="entry name" value="YVTN repeat-like/Quinoprotein amine dehydrogenase"/>
    <property type="match status" value="1"/>
</dbReference>